<gene>
    <name evidence="2" type="ORF">GXW79_14055</name>
</gene>
<sequence length="424" mass="45268">MIQPGPNDAELRASLARHRAFATGLLVVMAGLILLTYRMTPGYWTDLLQAGAKAGLVGGLADWFAVTALFRHPLGLPIPHTAIIPNQQERLGRGLGGFIANHVFTEAEIRRVIERIDLPAIFSTFLADPASNRPAAQALAGMVPRLLGSLEDGRARRLLARIVPRLAGGPEGAKVIARTLRALVEGGRHQAVFDVAVVEVKALLAAKEEQLREAIAARVRAEGGAVVGWLAGAAVARRVLSVLNAELERVEPSDSDLRAAFEAWVRAEIDRLETDSERIASVGRALRSAVSHPSVAVWLGDVWLRLKAAMVADAANPEGRTVAVLEAGLANAGQFLAESEGARARLQAASQGVLLALLPAARERLAGFIASVVQGWDPKTVVEKIELRVGRDLQYVRVNGTLVGFLAGAALFALLERVYGRVAF</sequence>
<organism evidence="2 3">
    <name type="scientific">Plastoroseomonas arctica</name>
    <dbReference type="NCBI Taxonomy" id="1509237"/>
    <lineage>
        <taxon>Bacteria</taxon>
        <taxon>Pseudomonadati</taxon>
        <taxon>Pseudomonadota</taxon>
        <taxon>Alphaproteobacteria</taxon>
        <taxon>Acetobacterales</taxon>
        <taxon>Acetobacteraceae</taxon>
        <taxon>Plastoroseomonas</taxon>
    </lineage>
</organism>
<accession>A0AAF1KUI0</accession>
<dbReference type="PANTHER" id="PTHR38442">
    <property type="entry name" value="INNER MEMBRANE PROTEIN-RELATED"/>
    <property type="match status" value="1"/>
</dbReference>
<proteinExistence type="predicted"/>
<evidence type="ECO:0000313" key="3">
    <source>
        <dbReference type="Proteomes" id="UP001196068"/>
    </source>
</evidence>
<feature type="transmembrane region" description="Helical" evidence="1">
    <location>
        <begin position="20"/>
        <end position="39"/>
    </location>
</feature>
<dbReference type="Proteomes" id="UP001196068">
    <property type="component" value="Unassembled WGS sequence"/>
</dbReference>
<dbReference type="Pfam" id="PF04286">
    <property type="entry name" value="DUF445"/>
    <property type="match status" value="1"/>
</dbReference>
<dbReference type="RefSeq" id="WP_211875050.1">
    <property type="nucleotide sequence ID" value="NZ_JAAEDH010000016.1"/>
</dbReference>
<feature type="transmembrane region" description="Helical" evidence="1">
    <location>
        <begin position="395"/>
        <end position="415"/>
    </location>
</feature>
<reference evidence="2" key="1">
    <citation type="submission" date="2020-01" db="EMBL/GenBank/DDBJ databases">
        <authorList>
            <person name="Rat A."/>
        </authorList>
    </citation>
    <scope>NUCLEOTIDE SEQUENCE</scope>
    <source>
        <strain evidence="2">LMG 28251</strain>
    </source>
</reference>
<keyword evidence="1" id="KW-0472">Membrane</keyword>
<dbReference type="PANTHER" id="PTHR38442:SF1">
    <property type="entry name" value="INNER MEMBRANE PROTEIN"/>
    <property type="match status" value="1"/>
</dbReference>
<dbReference type="AlphaFoldDB" id="A0AAF1KUI0"/>
<evidence type="ECO:0000256" key="1">
    <source>
        <dbReference type="SAM" id="Phobius"/>
    </source>
</evidence>
<keyword evidence="1" id="KW-1133">Transmembrane helix</keyword>
<evidence type="ECO:0000313" key="2">
    <source>
        <dbReference type="EMBL" id="MBR0656202.1"/>
    </source>
</evidence>
<dbReference type="EMBL" id="JAAEDH010000016">
    <property type="protein sequence ID" value="MBR0656202.1"/>
    <property type="molecule type" value="Genomic_DNA"/>
</dbReference>
<reference evidence="2" key="2">
    <citation type="journal article" date="2021" name="Syst. Appl. Microbiol.">
        <title>Roseomonas hellenica sp. nov., isolated from roots of wild-growing Alkanna tinctoria.</title>
        <authorList>
            <person name="Rat A."/>
            <person name="Naranjo H.D."/>
            <person name="Lebbe L."/>
            <person name="Cnockaert M."/>
            <person name="Krigas N."/>
            <person name="Grigoriadou K."/>
            <person name="Maloupa E."/>
            <person name="Willems A."/>
        </authorList>
    </citation>
    <scope>NUCLEOTIDE SEQUENCE</scope>
    <source>
        <strain evidence="2">LMG 28251</strain>
    </source>
</reference>
<comment type="caution">
    <text evidence="2">The sequence shown here is derived from an EMBL/GenBank/DDBJ whole genome shotgun (WGS) entry which is preliminary data.</text>
</comment>
<protein>
    <submittedName>
        <fullName evidence="2">DUF445 domain-containing protein</fullName>
    </submittedName>
</protein>
<name>A0AAF1KUI0_9PROT</name>
<dbReference type="GO" id="GO:0005886">
    <property type="term" value="C:plasma membrane"/>
    <property type="evidence" value="ECO:0007669"/>
    <property type="project" value="TreeGrafter"/>
</dbReference>
<dbReference type="InterPro" id="IPR007383">
    <property type="entry name" value="DUF445"/>
</dbReference>
<keyword evidence="3" id="KW-1185">Reference proteome</keyword>
<keyword evidence="1" id="KW-0812">Transmembrane</keyword>